<dbReference type="Gene3D" id="3.40.50.1820">
    <property type="entry name" value="alpha/beta hydrolase"/>
    <property type="match status" value="1"/>
</dbReference>
<reference evidence="3 4" key="1">
    <citation type="journal article" date="2015" name="Genome Announc.">
        <title>Draft Genome Sequence and Gene Annotation of the Entomopathogenic Fungus Verticillium hemipterigenum.</title>
        <authorList>
            <person name="Horn F."/>
            <person name="Habel A."/>
            <person name="Scharf D.H."/>
            <person name="Dworschak J."/>
            <person name="Brakhage A.A."/>
            <person name="Guthke R."/>
            <person name="Hertweck C."/>
            <person name="Linde J."/>
        </authorList>
    </citation>
    <scope>NUCLEOTIDE SEQUENCE [LARGE SCALE GENOMIC DNA]</scope>
</reference>
<dbReference type="STRING" id="1531966.A0A0A1T7A2"/>
<dbReference type="SUPFAM" id="SSF53474">
    <property type="entry name" value="alpha/beta-Hydrolases"/>
    <property type="match status" value="1"/>
</dbReference>
<gene>
    <name evidence="3" type="ORF">VHEMI01351</name>
</gene>
<evidence type="ECO:0000256" key="2">
    <source>
        <dbReference type="PIRNR" id="PIRNR029171"/>
    </source>
</evidence>
<comment type="similarity">
    <text evidence="2">Belongs to the AB hydrolase superfamily. Lipase family.</text>
</comment>
<dbReference type="HOGENOM" id="CLU_029538_5_0_1"/>
<sequence length="448" mass="47397">MGFNPRVILSGFIALFSIQALAAPLADQPPTLPSNDAFYNVPANADKLPPGGIISHRPPPAPIRAFRTLPFNLKEAHQFLYRTTDSHGNATATVLTVFVPYFADYSKVLSYQNAEDAAYLNCAPSYVYQKDSVDAGTQTTQLEILLIEAALEQNWVVIVPDHEGYKGAFTANRAGGHAVLDGIRAALSSGSITGIKPNARVAMWGYSGGSLVSGWAAELQPTYAPELKIVGVAAGGNVPDIMSAVRTVNGGPNAGLLPAGILGMGKEFPELAAEVEKHIKPENRDHLHKALSQCLGANGDTFGNQDILGMFDDPNILDNPILKSTVAANDLGHTGTPKIPLYIYKAVKDEISPVADTDALVQRYCSTGGSVTYVRDGSANHGSLAVIGAFKALAWLHGVMDGHVPPKSCSTVTLPSTLLDLVSTLEFLPLTLVNALLDIIGKPIGVLK</sequence>
<dbReference type="AlphaFoldDB" id="A0A0A1T7A2"/>
<dbReference type="InterPro" id="IPR029058">
    <property type="entry name" value="AB_hydrolase_fold"/>
</dbReference>
<dbReference type="PANTHER" id="PTHR34853:SF5">
    <property type="entry name" value="LIP-DOMAIN-CONTAINING PROTEIN-RELATED"/>
    <property type="match status" value="1"/>
</dbReference>
<keyword evidence="1" id="KW-0378">Hydrolase</keyword>
<keyword evidence="2" id="KW-0732">Signal</keyword>
<dbReference type="InterPro" id="IPR005152">
    <property type="entry name" value="Lipase_secreted"/>
</dbReference>
<feature type="signal peptide" evidence="2">
    <location>
        <begin position="1"/>
        <end position="22"/>
    </location>
</feature>
<evidence type="ECO:0000313" key="4">
    <source>
        <dbReference type="Proteomes" id="UP000039046"/>
    </source>
</evidence>
<accession>A0A0A1T7A2</accession>
<dbReference type="OrthoDB" id="2373480at2759"/>
<evidence type="ECO:0000256" key="1">
    <source>
        <dbReference type="ARBA" id="ARBA00022801"/>
    </source>
</evidence>
<dbReference type="GO" id="GO:0004806">
    <property type="term" value="F:triacylglycerol lipase activity"/>
    <property type="evidence" value="ECO:0007669"/>
    <property type="project" value="UniProtKB-UniRule"/>
</dbReference>
<feature type="chain" id="PRO_5013437547" evidence="2">
    <location>
        <begin position="23"/>
        <end position="448"/>
    </location>
</feature>
<keyword evidence="4" id="KW-1185">Reference proteome</keyword>
<dbReference type="PANTHER" id="PTHR34853">
    <property type="match status" value="1"/>
</dbReference>
<dbReference type="GO" id="GO:0016042">
    <property type="term" value="P:lipid catabolic process"/>
    <property type="evidence" value="ECO:0007669"/>
    <property type="project" value="UniProtKB-UniRule"/>
</dbReference>
<evidence type="ECO:0000313" key="3">
    <source>
        <dbReference type="EMBL" id="CEJ81209.1"/>
    </source>
</evidence>
<dbReference type="Proteomes" id="UP000039046">
    <property type="component" value="Unassembled WGS sequence"/>
</dbReference>
<dbReference type="EMBL" id="CDHN01000001">
    <property type="protein sequence ID" value="CEJ81209.1"/>
    <property type="molecule type" value="Genomic_DNA"/>
</dbReference>
<name>A0A0A1T7A2_9HYPO</name>
<dbReference type="Pfam" id="PF03583">
    <property type="entry name" value="LIP"/>
    <property type="match status" value="1"/>
</dbReference>
<dbReference type="Gene3D" id="1.10.260.130">
    <property type="match status" value="1"/>
</dbReference>
<dbReference type="PIRSF" id="PIRSF029171">
    <property type="entry name" value="Esterase_LipA"/>
    <property type="match status" value="1"/>
</dbReference>
<proteinExistence type="inferred from homology"/>
<organism evidence="3 4">
    <name type="scientific">[Torrubiella] hemipterigena</name>
    <dbReference type="NCBI Taxonomy" id="1531966"/>
    <lineage>
        <taxon>Eukaryota</taxon>
        <taxon>Fungi</taxon>
        <taxon>Dikarya</taxon>
        <taxon>Ascomycota</taxon>
        <taxon>Pezizomycotina</taxon>
        <taxon>Sordariomycetes</taxon>
        <taxon>Hypocreomycetidae</taxon>
        <taxon>Hypocreales</taxon>
        <taxon>Clavicipitaceae</taxon>
        <taxon>Clavicipitaceae incertae sedis</taxon>
        <taxon>'Torrubiella' clade</taxon>
    </lineage>
</organism>
<protein>
    <submittedName>
        <fullName evidence="3">Uncharacterized protein</fullName>
    </submittedName>
</protein>